<sequence length="324" mass="36512">MLGRFESILPAALIISLVFGASPFKRVEGMSYVFSWNLYLSSIAIGILATAGGIFYIQKYFWSSLSMATIMDILIFTCSICTWVIVFLLYFVQRLELPAIISELYTTHSRIGTVSYGRKYLVSMIFMTVVNAVPQLYLLVAEFSWMKILESMLFYLFYNIPAVVAGQYSVLLNLLSDQLASLSKLLSSSKFNLEVQHLVEIHYSLCSLATRINNAYDIFLLQTVTLPFIAVIMRTYVNIIYVVKPGEYSFQKTIASVPGLAVNCIMIVMVVSAAKRAKNCVNDRIYSNIRNTAGTADLVSIVNLYKNMIKQILTSEFITLTFNE</sequence>
<evidence type="ECO:0000256" key="4">
    <source>
        <dbReference type="ARBA" id="ARBA00022989"/>
    </source>
</evidence>
<evidence type="ECO:0000313" key="8">
    <source>
        <dbReference type="Proteomes" id="UP001152798"/>
    </source>
</evidence>
<evidence type="ECO:0000256" key="2">
    <source>
        <dbReference type="ARBA" id="ARBA00022475"/>
    </source>
</evidence>
<keyword evidence="6" id="KW-0675">Receptor</keyword>
<organism evidence="7 8">
    <name type="scientific">Nezara viridula</name>
    <name type="common">Southern green stink bug</name>
    <name type="synonym">Cimex viridulus</name>
    <dbReference type="NCBI Taxonomy" id="85310"/>
    <lineage>
        <taxon>Eukaryota</taxon>
        <taxon>Metazoa</taxon>
        <taxon>Ecdysozoa</taxon>
        <taxon>Arthropoda</taxon>
        <taxon>Hexapoda</taxon>
        <taxon>Insecta</taxon>
        <taxon>Pterygota</taxon>
        <taxon>Neoptera</taxon>
        <taxon>Paraneoptera</taxon>
        <taxon>Hemiptera</taxon>
        <taxon>Heteroptera</taxon>
        <taxon>Panheteroptera</taxon>
        <taxon>Pentatomomorpha</taxon>
        <taxon>Pentatomoidea</taxon>
        <taxon>Pentatomidae</taxon>
        <taxon>Pentatominae</taxon>
        <taxon>Nezara</taxon>
    </lineage>
</organism>
<feature type="transmembrane region" description="Helical" evidence="6">
    <location>
        <begin position="255"/>
        <end position="274"/>
    </location>
</feature>
<keyword evidence="8" id="KW-1185">Reference proteome</keyword>
<feature type="transmembrane region" description="Helical" evidence="6">
    <location>
        <begin position="152"/>
        <end position="175"/>
    </location>
</feature>
<proteinExistence type="inferred from homology"/>
<dbReference type="Pfam" id="PF08395">
    <property type="entry name" value="7tm_7"/>
    <property type="match status" value="1"/>
</dbReference>
<feature type="transmembrane region" description="Helical" evidence="6">
    <location>
        <begin position="69"/>
        <end position="92"/>
    </location>
</feature>
<keyword evidence="3 6" id="KW-0812">Transmembrane</keyword>
<feature type="transmembrane region" description="Helical" evidence="6">
    <location>
        <begin position="218"/>
        <end position="243"/>
    </location>
</feature>
<evidence type="ECO:0000256" key="1">
    <source>
        <dbReference type="ARBA" id="ARBA00004651"/>
    </source>
</evidence>
<keyword evidence="5 6" id="KW-0472">Membrane</keyword>
<keyword evidence="2 6" id="KW-1003">Cell membrane</keyword>
<dbReference type="InterPro" id="IPR013604">
    <property type="entry name" value="7TM_chemorcpt"/>
</dbReference>
<accession>A0A9P0DXT5</accession>
<evidence type="ECO:0000256" key="5">
    <source>
        <dbReference type="ARBA" id="ARBA00023136"/>
    </source>
</evidence>
<gene>
    <name evidence="7" type="ORF">NEZAVI_LOCUS1266</name>
</gene>
<dbReference type="EMBL" id="OV725077">
    <property type="protein sequence ID" value="CAH1389994.1"/>
    <property type="molecule type" value="Genomic_DNA"/>
</dbReference>
<comment type="subcellular location">
    <subcellularLocation>
        <location evidence="1 6">Cell membrane</location>
        <topology evidence="1 6">Multi-pass membrane protein</topology>
    </subcellularLocation>
</comment>
<evidence type="ECO:0000313" key="7">
    <source>
        <dbReference type="EMBL" id="CAH1389994.1"/>
    </source>
</evidence>
<dbReference type="GO" id="GO:0050909">
    <property type="term" value="P:sensory perception of taste"/>
    <property type="evidence" value="ECO:0007669"/>
    <property type="project" value="InterPro"/>
</dbReference>
<feature type="transmembrane region" description="Helical" evidence="6">
    <location>
        <begin position="120"/>
        <end position="140"/>
    </location>
</feature>
<dbReference type="AlphaFoldDB" id="A0A9P0DXT5"/>
<keyword evidence="6" id="KW-0807">Transducer</keyword>
<name>A0A9P0DXT5_NEZVI</name>
<reference evidence="7" key="1">
    <citation type="submission" date="2022-01" db="EMBL/GenBank/DDBJ databases">
        <authorList>
            <person name="King R."/>
        </authorList>
    </citation>
    <scope>NUCLEOTIDE SEQUENCE</scope>
</reference>
<evidence type="ECO:0000256" key="6">
    <source>
        <dbReference type="RuleBase" id="RU363108"/>
    </source>
</evidence>
<comment type="caution">
    <text evidence="6">Lacks conserved residue(s) required for the propagation of feature annotation.</text>
</comment>
<protein>
    <recommendedName>
        <fullName evidence="6">Gustatory receptor</fullName>
    </recommendedName>
</protein>
<dbReference type="GO" id="GO:0005886">
    <property type="term" value="C:plasma membrane"/>
    <property type="evidence" value="ECO:0007669"/>
    <property type="project" value="UniProtKB-SubCell"/>
</dbReference>
<comment type="similarity">
    <text evidence="6">Belongs to the insect chemoreceptor superfamily. Gustatory receptor (GR) family.</text>
</comment>
<dbReference type="GO" id="GO:0007165">
    <property type="term" value="P:signal transduction"/>
    <property type="evidence" value="ECO:0007669"/>
    <property type="project" value="UniProtKB-KW"/>
</dbReference>
<comment type="function">
    <text evidence="6">Gustatory receptor which mediates acceptance or avoidance behavior, depending on its substrates.</text>
</comment>
<feature type="transmembrane region" description="Helical" evidence="6">
    <location>
        <begin position="36"/>
        <end position="57"/>
    </location>
</feature>
<dbReference type="Proteomes" id="UP001152798">
    <property type="component" value="Chromosome 1"/>
</dbReference>
<evidence type="ECO:0000256" key="3">
    <source>
        <dbReference type="ARBA" id="ARBA00022692"/>
    </source>
</evidence>
<dbReference type="OrthoDB" id="6634208at2759"/>
<keyword evidence="4 6" id="KW-1133">Transmembrane helix</keyword>